<dbReference type="EMBL" id="ML179105">
    <property type="protein sequence ID" value="THV00375.1"/>
    <property type="molecule type" value="Genomic_DNA"/>
</dbReference>
<organism evidence="9 10">
    <name type="scientific">Dendrothele bispora (strain CBS 962.96)</name>
    <dbReference type="NCBI Taxonomy" id="1314807"/>
    <lineage>
        <taxon>Eukaryota</taxon>
        <taxon>Fungi</taxon>
        <taxon>Dikarya</taxon>
        <taxon>Basidiomycota</taxon>
        <taxon>Agaricomycotina</taxon>
        <taxon>Agaricomycetes</taxon>
        <taxon>Agaricomycetidae</taxon>
        <taxon>Agaricales</taxon>
        <taxon>Agaricales incertae sedis</taxon>
        <taxon>Dendrothele</taxon>
    </lineage>
</organism>
<keyword evidence="3" id="KW-0677">Repeat</keyword>
<feature type="compositionally biased region" description="Low complexity" evidence="7">
    <location>
        <begin position="735"/>
        <end position="746"/>
    </location>
</feature>
<evidence type="ECO:0000256" key="7">
    <source>
        <dbReference type="SAM" id="MobiDB-lite"/>
    </source>
</evidence>
<evidence type="ECO:0000256" key="1">
    <source>
        <dbReference type="ARBA" id="ARBA00022574"/>
    </source>
</evidence>
<dbReference type="InterPro" id="IPR019775">
    <property type="entry name" value="WD40_repeat_CS"/>
</dbReference>
<name>A0A4S8MCV9_DENBC</name>
<dbReference type="Gene3D" id="2.130.10.10">
    <property type="entry name" value="YVTN repeat-like/Quinoprotein amine dehydrogenase"/>
    <property type="match status" value="1"/>
</dbReference>
<dbReference type="InterPro" id="IPR049566">
    <property type="entry name" value="WDR59_RTC1-like_RING_Znf"/>
</dbReference>
<dbReference type="GO" id="GO:0005829">
    <property type="term" value="C:cytosol"/>
    <property type="evidence" value="ECO:0007669"/>
    <property type="project" value="TreeGrafter"/>
</dbReference>
<dbReference type="GO" id="GO:1904263">
    <property type="term" value="P:positive regulation of TORC1 signaling"/>
    <property type="evidence" value="ECO:0007669"/>
    <property type="project" value="TreeGrafter"/>
</dbReference>
<feature type="region of interest" description="Disordered" evidence="7">
    <location>
        <begin position="1168"/>
        <end position="1191"/>
    </location>
</feature>
<feature type="compositionally biased region" description="Acidic residues" evidence="7">
    <location>
        <begin position="754"/>
        <end position="764"/>
    </location>
</feature>
<proteinExistence type="predicted"/>
<dbReference type="InterPro" id="IPR037590">
    <property type="entry name" value="WDR24"/>
</dbReference>
<evidence type="ECO:0000256" key="5">
    <source>
        <dbReference type="ARBA" id="ARBA00022833"/>
    </source>
</evidence>
<dbReference type="InterPro" id="IPR015943">
    <property type="entry name" value="WD40/YVTN_repeat-like_dom_sf"/>
</dbReference>
<dbReference type="GO" id="GO:0016239">
    <property type="term" value="P:positive regulation of macroautophagy"/>
    <property type="evidence" value="ECO:0007669"/>
    <property type="project" value="TreeGrafter"/>
</dbReference>
<dbReference type="Pfam" id="PF17120">
    <property type="entry name" value="zf-RING_16"/>
    <property type="match status" value="1"/>
</dbReference>
<dbReference type="SMART" id="SM00320">
    <property type="entry name" value="WD40"/>
    <property type="match status" value="4"/>
</dbReference>
<dbReference type="InterPro" id="IPR001680">
    <property type="entry name" value="WD40_rpt"/>
</dbReference>
<evidence type="ECO:0000256" key="6">
    <source>
        <dbReference type="PROSITE-ProRule" id="PRU00221"/>
    </source>
</evidence>
<keyword evidence="10" id="KW-1185">Reference proteome</keyword>
<keyword evidence="4" id="KW-0863">Zinc-finger</keyword>
<dbReference type="SUPFAM" id="SSF50978">
    <property type="entry name" value="WD40 repeat-like"/>
    <property type="match status" value="1"/>
</dbReference>
<gene>
    <name evidence="9" type="ORF">K435DRAFT_854840</name>
</gene>
<reference evidence="9 10" key="1">
    <citation type="journal article" date="2019" name="Nat. Ecol. Evol.">
        <title>Megaphylogeny resolves global patterns of mushroom evolution.</title>
        <authorList>
            <person name="Varga T."/>
            <person name="Krizsan K."/>
            <person name="Foldi C."/>
            <person name="Dima B."/>
            <person name="Sanchez-Garcia M."/>
            <person name="Sanchez-Ramirez S."/>
            <person name="Szollosi G.J."/>
            <person name="Szarkandi J.G."/>
            <person name="Papp V."/>
            <person name="Albert L."/>
            <person name="Andreopoulos W."/>
            <person name="Angelini C."/>
            <person name="Antonin V."/>
            <person name="Barry K.W."/>
            <person name="Bougher N.L."/>
            <person name="Buchanan P."/>
            <person name="Buyck B."/>
            <person name="Bense V."/>
            <person name="Catcheside P."/>
            <person name="Chovatia M."/>
            <person name="Cooper J."/>
            <person name="Damon W."/>
            <person name="Desjardin D."/>
            <person name="Finy P."/>
            <person name="Geml J."/>
            <person name="Haridas S."/>
            <person name="Hughes K."/>
            <person name="Justo A."/>
            <person name="Karasinski D."/>
            <person name="Kautmanova I."/>
            <person name="Kiss B."/>
            <person name="Kocsube S."/>
            <person name="Kotiranta H."/>
            <person name="LaButti K.M."/>
            <person name="Lechner B.E."/>
            <person name="Liimatainen K."/>
            <person name="Lipzen A."/>
            <person name="Lukacs Z."/>
            <person name="Mihaltcheva S."/>
            <person name="Morgado L.N."/>
            <person name="Niskanen T."/>
            <person name="Noordeloos M.E."/>
            <person name="Ohm R.A."/>
            <person name="Ortiz-Santana B."/>
            <person name="Ovrebo C."/>
            <person name="Racz N."/>
            <person name="Riley R."/>
            <person name="Savchenko A."/>
            <person name="Shiryaev A."/>
            <person name="Soop K."/>
            <person name="Spirin V."/>
            <person name="Szebenyi C."/>
            <person name="Tomsovsky M."/>
            <person name="Tulloss R.E."/>
            <person name="Uehling J."/>
            <person name="Grigoriev I.V."/>
            <person name="Vagvolgyi C."/>
            <person name="Papp T."/>
            <person name="Martin F.M."/>
            <person name="Miettinen O."/>
            <person name="Hibbett D.S."/>
            <person name="Nagy L.G."/>
        </authorList>
    </citation>
    <scope>NUCLEOTIDE SEQUENCE [LARGE SCALE GENOMIC DNA]</scope>
    <source>
        <strain evidence="9 10">CBS 962.96</strain>
    </source>
</reference>
<dbReference type="AlphaFoldDB" id="A0A4S8MCV9"/>
<evidence type="ECO:0000313" key="10">
    <source>
        <dbReference type="Proteomes" id="UP000297245"/>
    </source>
</evidence>
<feature type="compositionally biased region" description="Acidic residues" evidence="7">
    <location>
        <begin position="818"/>
        <end position="831"/>
    </location>
</feature>
<dbReference type="PROSITE" id="PS50082">
    <property type="entry name" value="WD_REPEATS_2"/>
    <property type="match status" value="2"/>
</dbReference>
<evidence type="ECO:0000313" key="9">
    <source>
        <dbReference type="EMBL" id="THV00375.1"/>
    </source>
</evidence>
<keyword evidence="2" id="KW-0479">Metal-binding</keyword>
<feature type="compositionally biased region" description="Polar residues" evidence="7">
    <location>
        <begin position="833"/>
        <end position="842"/>
    </location>
</feature>
<feature type="compositionally biased region" description="Low complexity" evidence="7">
    <location>
        <begin position="680"/>
        <end position="695"/>
    </location>
</feature>
<feature type="repeat" description="WD" evidence="6">
    <location>
        <begin position="149"/>
        <end position="191"/>
    </location>
</feature>
<dbReference type="OrthoDB" id="60955at2759"/>
<evidence type="ECO:0000256" key="3">
    <source>
        <dbReference type="ARBA" id="ARBA00022737"/>
    </source>
</evidence>
<dbReference type="PANTHER" id="PTHR46200:SF1">
    <property type="entry name" value="GATOR COMPLEX PROTEIN WDR24"/>
    <property type="match status" value="1"/>
</dbReference>
<feature type="compositionally biased region" description="Polar residues" evidence="7">
    <location>
        <begin position="885"/>
        <end position="899"/>
    </location>
</feature>
<feature type="region of interest" description="Disordered" evidence="7">
    <location>
        <begin position="584"/>
        <end position="609"/>
    </location>
</feature>
<dbReference type="Proteomes" id="UP000297245">
    <property type="component" value="Unassembled WGS sequence"/>
</dbReference>
<evidence type="ECO:0000259" key="8">
    <source>
        <dbReference type="Pfam" id="PF17120"/>
    </source>
</evidence>
<dbReference type="PROSITE" id="PS00678">
    <property type="entry name" value="WD_REPEATS_1"/>
    <property type="match status" value="1"/>
</dbReference>
<dbReference type="GO" id="GO:0061700">
    <property type="term" value="C:GATOR2 complex"/>
    <property type="evidence" value="ECO:0007669"/>
    <property type="project" value="TreeGrafter"/>
</dbReference>
<feature type="compositionally biased region" description="Basic residues" evidence="7">
    <location>
        <begin position="858"/>
        <end position="874"/>
    </location>
</feature>
<evidence type="ECO:0000256" key="2">
    <source>
        <dbReference type="ARBA" id="ARBA00022723"/>
    </source>
</evidence>
<dbReference type="GO" id="GO:0005774">
    <property type="term" value="C:vacuolar membrane"/>
    <property type="evidence" value="ECO:0007669"/>
    <property type="project" value="TreeGrafter"/>
</dbReference>
<dbReference type="GO" id="GO:0008270">
    <property type="term" value="F:zinc ion binding"/>
    <property type="evidence" value="ECO:0007669"/>
    <property type="project" value="UniProtKB-KW"/>
</dbReference>
<protein>
    <recommendedName>
        <fullName evidence="8">WDR59/RTC1-like RING zinc finger domain-containing protein</fullName>
    </recommendedName>
</protein>
<accession>A0A4S8MCV9</accession>
<feature type="compositionally biased region" description="Low complexity" evidence="7">
    <location>
        <begin position="708"/>
        <end position="725"/>
    </location>
</feature>
<feature type="compositionally biased region" description="Low complexity" evidence="7">
    <location>
        <begin position="875"/>
        <end position="884"/>
    </location>
</feature>
<sequence>MTSANLTIQTSFDTFSDSRTHGYQGSTRNVRLQRVSPIGGGAISRSQDGLQCAVTGIESLRIVRIYDTANSPDTQNGFRHKYAQGSGGHCIDASRNFWENSGLKLDSTSTDVAWCHGQFSNKIITSARNGEVIMWDLNKSGSTKFERKVKDHLRSIHRVCVSSIVSNYCISGSSDGDLRVWDLRNFNRSIMRIRHPTSVRGVVFSPVMWQPLQAAVGLDNGNIYRWDLKMGQRGQLDRIPVAHSGSVTSLDWCSSSSATSSATPAATESTGNGQGWIVSGGLDRCVKVWDLTSLTSTTSPQHIPHKPAYVLHPSFPVRHVSWRPGYDCEIAVVSNADFGTGSNSDMGQPTNEPAVVTGLASERDSGTGYRDALMRSNGTRASATTKASPAANTAGVGDAVEIWDVRRSWIAKWTVPGSVVDGGCTDIAFGDSHAIWAQHYSGMFSQIDLRDTTKPIDAIPRTTVAWEASGSVTFVADTQREWEVPYDDLLPEAKKEAAAKGRKVKHLGDSVYGTTSQGIGIHYGEEDLYKLDIFTRLAKQYLIEGEDRTKVCLDNAQAAFEVGHHQAVQVWLLMGASVTDIVPDAPSGVPPTRQFNKARRPKSMAMEHSYSAPAAISSTPFIFPPAGSKTSPGRASTHSSDKVSVQNGNGRVSQRSLSATSSGLRHVTPGSSTNSSPRQASSALPPATPLSPMTSKYPYLGRRESVDSGLSAGSSSHHGGAASGARRPSVLQRPSLSMTHSPSSSSLKHVGEGALDDSDSDTSDSGDKYSMGKNGALSDDDEEASELRPLISPALAPTTRIANPSPLSRILQHRWAVDEDGMNERDDDDETPSPRSTDSESISGVDVGSTPHATRSTVTRRRSSTTAVKRKQKSKSQSSITVQQTDMSFSSGTGAQPRSASRHLSLPPPKLVHRNSSSSVCTVTAVGEDKEQSQSVDSQVGAVKDPRNSTRHHHNREKSLAVSELVLNGNDEDNNTSQPAFNEALVITWTQRDPELVISEEQRFRQMAWDAIRESLEEFAEMGDVQMCAMLAILVPQELRLPRRRILGFIDKTLTRLKLYACAAYIRKHCTMQDIYSATLLETTIYTTCGRCRKGFAAQSIGGYCSVCRMTTVTCSICRLPVRGLLFQCSICSHGGHHACYSQYYAQRSMVQISPNLGNRNTLLEDRVRPGVSGGGENEAERDEAGGMNALSSVNAGTGGGQYNLTDTPKFAGRPCAAGCGHYCWLVNSLVGRA</sequence>
<keyword evidence="1 6" id="KW-0853">WD repeat</keyword>
<feature type="region of interest" description="Disordered" evidence="7">
    <location>
        <begin position="623"/>
        <end position="960"/>
    </location>
</feature>
<feature type="repeat" description="WD" evidence="6">
    <location>
        <begin position="277"/>
        <end position="299"/>
    </location>
</feature>
<feature type="domain" description="WDR59/RTC1-like RING zinc finger" evidence="8">
    <location>
        <begin position="1111"/>
        <end position="1149"/>
    </location>
</feature>
<dbReference type="InterPro" id="IPR036322">
    <property type="entry name" value="WD40_repeat_dom_sf"/>
</dbReference>
<dbReference type="PANTHER" id="PTHR46200">
    <property type="entry name" value="GATOR COMPLEX PROTEIN WDR24"/>
    <property type="match status" value="1"/>
</dbReference>
<feature type="compositionally biased region" description="Polar residues" evidence="7">
    <location>
        <begin position="628"/>
        <end position="679"/>
    </location>
</feature>
<keyword evidence="5" id="KW-0862">Zinc</keyword>
<evidence type="ECO:0000256" key="4">
    <source>
        <dbReference type="ARBA" id="ARBA00022771"/>
    </source>
</evidence>